<proteinExistence type="predicted"/>
<name>A0A195D5C9_9HYME</name>
<gene>
    <name evidence="1" type="ORF">ALC62_00938</name>
</gene>
<dbReference type="AlphaFoldDB" id="A0A195D5C9"/>
<keyword evidence="2" id="KW-1185">Reference proteome</keyword>
<dbReference type="Proteomes" id="UP000078542">
    <property type="component" value="Unassembled WGS sequence"/>
</dbReference>
<protein>
    <submittedName>
        <fullName evidence="1">Uncharacterized protein</fullName>
    </submittedName>
</protein>
<sequence length="187" mass="22003">VKFTYWYSSPTPPFRSDSFTINSNCKKHPVYRNVVLRMRVKNQRREKYGFLGASIVLRWFSSAWPLNGSQANRMKIALGEMHERIDFPGWIKSEGRHIVVDVARKNETRETAPVEREERDTSFCRRNNIILPIRFASIGTYSSWRKKKKDKRNKRGEREKGMEAPMYSVKILWCGRIEIPAGRFCLA</sequence>
<evidence type="ECO:0000313" key="1">
    <source>
        <dbReference type="EMBL" id="KYN08093.1"/>
    </source>
</evidence>
<reference evidence="1 2" key="1">
    <citation type="submission" date="2016-03" db="EMBL/GenBank/DDBJ databases">
        <title>Cyphomyrmex costatus WGS genome.</title>
        <authorList>
            <person name="Nygaard S."/>
            <person name="Hu H."/>
            <person name="Boomsma J."/>
            <person name="Zhang G."/>
        </authorList>
    </citation>
    <scope>NUCLEOTIDE SEQUENCE [LARGE SCALE GENOMIC DNA]</scope>
    <source>
        <strain evidence="1">MS0001</strain>
        <tissue evidence="1">Whole body</tissue>
    </source>
</reference>
<organism evidence="1 2">
    <name type="scientific">Cyphomyrmex costatus</name>
    <dbReference type="NCBI Taxonomy" id="456900"/>
    <lineage>
        <taxon>Eukaryota</taxon>
        <taxon>Metazoa</taxon>
        <taxon>Ecdysozoa</taxon>
        <taxon>Arthropoda</taxon>
        <taxon>Hexapoda</taxon>
        <taxon>Insecta</taxon>
        <taxon>Pterygota</taxon>
        <taxon>Neoptera</taxon>
        <taxon>Endopterygota</taxon>
        <taxon>Hymenoptera</taxon>
        <taxon>Apocrita</taxon>
        <taxon>Aculeata</taxon>
        <taxon>Formicoidea</taxon>
        <taxon>Formicidae</taxon>
        <taxon>Myrmicinae</taxon>
        <taxon>Cyphomyrmex</taxon>
    </lineage>
</organism>
<evidence type="ECO:0000313" key="2">
    <source>
        <dbReference type="Proteomes" id="UP000078542"/>
    </source>
</evidence>
<dbReference type="EMBL" id="KQ976818">
    <property type="protein sequence ID" value="KYN08093.1"/>
    <property type="molecule type" value="Genomic_DNA"/>
</dbReference>
<feature type="non-terminal residue" evidence="1">
    <location>
        <position position="1"/>
    </location>
</feature>
<accession>A0A195D5C9</accession>